<keyword evidence="8" id="KW-1185">Reference proteome</keyword>
<dbReference type="GO" id="GO:0005829">
    <property type="term" value="C:cytosol"/>
    <property type="evidence" value="ECO:0007669"/>
    <property type="project" value="TreeGrafter"/>
</dbReference>
<dbReference type="EMBL" id="FXAZ01000001">
    <property type="protein sequence ID" value="SMG17484.1"/>
    <property type="molecule type" value="Genomic_DNA"/>
</dbReference>
<evidence type="ECO:0000256" key="3">
    <source>
        <dbReference type="ARBA" id="ARBA00016797"/>
    </source>
</evidence>
<dbReference type="CDD" id="cd01714">
    <property type="entry name" value="ETF_beta"/>
    <property type="match status" value="1"/>
</dbReference>
<dbReference type="Gene3D" id="3.40.50.620">
    <property type="entry name" value="HUPs"/>
    <property type="match status" value="1"/>
</dbReference>
<dbReference type="SUPFAM" id="SSF52402">
    <property type="entry name" value="Adenine nucleotide alpha hydrolases-like"/>
    <property type="match status" value="1"/>
</dbReference>
<evidence type="ECO:0000256" key="1">
    <source>
        <dbReference type="ARBA" id="ARBA00007557"/>
    </source>
</evidence>
<dbReference type="InterPro" id="IPR033948">
    <property type="entry name" value="ETF_beta_N"/>
</dbReference>
<evidence type="ECO:0000256" key="2">
    <source>
        <dbReference type="ARBA" id="ARBA00011355"/>
    </source>
</evidence>
<protein>
    <recommendedName>
        <fullName evidence="3">Electron transfer flavoprotein subunit beta</fullName>
    </recommendedName>
</protein>
<evidence type="ECO:0000313" key="8">
    <source>
        <dbReference type="Proteomes" id="UP000193834"/>
    </source>
</evidence>
<dbReference type="InterPro" id="IPR014729">
    <property type="entry name" value="Rossmann-like_a/b/a_fold"/>
</dbReference>
<dbReference type="InterPro" id="IPR012255">
    <property type="entry name" value="ETF_b"/>
</dbReference>
<proteinExistence type="inferred from homology"/>
<reference evidence="7 8" key="1">
    <citation type="submission" date="2017-04" db="EMBL/GenBank/DDBJ databases">
        <authorList>
            <person name="Afonso C.L."/>
            <person name="Miller P.J."/>
            <person name="Scott M.A."/>
            <person name="Spackman E."/>
            <person name="Goraichik I."/>
            <person name="Dimitrov K.M."/>
            <person name="Suarez D.L."/>
            <person name="Swayne D.E."/>
        </authorList>
    </citation>
    <scope>NUCLEOTIDE SEQUENCE [LARGE SCALE GENOMIC DNA]</scope>
    <source>
        <strain evidence="7 8">11</strain>
    </source>
</reference>
<organism evidence="7 8">
    <name type="scientific">Paenibacillus aquistagni</name>
    <dbReference type="NCBI Taxonomy" id="1852522"/>
    <lineage>
        <taxon>Bacteria</taxon>
        <taxon>Bacillati</taxon>
        <taxon>Bacillota</taxon>
        <taxon>Bacilli</taxon>
        <taxon>Bacillales</taxon>
        <taxon>Paenibacillaceae</taxon>
        <taxon>Paenibacillus</taxon>
    </lineage>
</organism>
<dbReference type="SMART" id="SM00893">
    <property type="entry name" value="ETF"/>
    <property type="match status" value="1"/>
</dbReference>
<dbReference type="PANTHER" id="PTHR21294:SF8">
    <property type="entry name" value="ELECTRON TRANSFER FLAVOPROTEIN SUBUNIT BETA"/>
    <property type="match status" value="1"/>
</dbReference>
<gene>
    <name evidence="7" type="ORF">SAMN06295960_0707</name>
</gene>
<dbReference type="PANTHER" id="PTHR21294">
    <property type="entry name" value="ELECTRON TRANSFER FLAVOPROTEIN BETA-SUBUNIT"/>
    <property type="match status" value="1"/>
</dbReference>
<dbReference type="InterPro" id="IPR014730">
    <property type="entry name" value="ETF_a/b_N"/>
</dbReference>
<evidence type="ECO:0000313" key="7">
    <source>
        <dbReference type="EMBL" id="SMG17484.1"/>
    </source>
</evidence>
<keyword evidence="5" id="KW-0249">Electron transport</keyword>
<keyword evidence="4" id="KW-0813">Transport</keyword>
<dbReference type="Proteomes" id="UP000193834">
    <property type="component" value="Unassembled WGS sequence"/>
</dbReference>
<dbReference type="AlphaFoldDB" id="A0A1X7IRU9"/>
<dbReference type="RefSeq" id="WP_085492947.1">
    <property type="nucleotide sequence ID" value="NZ_FXAZ01000001.1"/>
</dbReference>
<dbReference type="Pfam" id="PF01012">
    <property type="entry name" value="ETF"/>
    <property type="match status" value="1"/>
</dbReference>
<name>A0A1X7IRU9_9BACL</name>
<dbReference type="STRING" id="1852522.SAMN06295960_0707"/>
<comment type="subunit">
    <text evidence="2">Heterodimer of an alpha and a beta subunit.</text>
</comment>
<accession>A0A1X7IRU9</accession>
<dbReference type="GO" id="GO:0009055">
    <property type="term" value="F:electron transfer activity"/>
    <property type="evidence" value="ECO:0007669"/>
    <property type="project" value="InterPro"/>
</dbReference>
<sequence length="267" mass="29598">MSHTNESFHIAVLLKQTFDTEEKIAIHEGKIQDEDVKWVVNPYDEYAIEAAIQWKEQHGGHITVYTAGPDRAGEALRTALAMGADEAVHIELEDQELQAVDEWGIAQCLYHVLKDRQVDLLLAGNFSIDQGSSQTAIRLSTLLQWPHAGAITKLERVDETTAAIERDAEGDTEYVNVSLPALFTCQQGLNEPRYPSLAGIMKAKKKPVTTVPASELLALLDNTQKTQRELLELPPPRMSGQMLQGSAEEQVQQLIQALRSSSNVFEA</sequence>
<evidence type="ECO:0000256" key="5">
    <source>
        <dbReference type="ARBA" id="ARBA00022982"/>
    </source>
</evidence>
<feature type="domain" description="Electron transfer flavoprotein alpha/beta-subunit N-terminal" evidence="6">
    <location>
        <begin position="28"/>
        <end position="220"/>
    </location>
</feature>
<dbReference type="PIRSF" id="PIRSF000090">
    <property type="entry name" value="Beta-ETF"/>
    <property type="match status" value="1"/>
</dbReference>
<dbReference type="OrthoDB" id="9804960at2"/>
<comment type="similarity">
    <text evidence="1">Belongs to the ETF beta-subunit/FixA family.</text>
</comment>
<evidence type="ECO:0000256" key="4">
    <source>
        <dbReference type="ARBA" id="ARBA00022448"/>
    </source>
</evidence>
<evidence type="ECO:0000259" key="6">
    <source>
        <dbReference type="SMART" id="SM00893"/>
    </source>
</evidence>